<sequence>MVEVVFENFVNYLRSGNTDKLNIISFQQNQQHKINLSTQLIFYRILTKTVVQLITQHNMAIEDIIYKYINKCYTFHNGKLPNGKFPLKNISQDILMLTISQSLSTLVFYFEIQQRMRGRNRHVRCLTPFIRRFVGNLVCKAIHALRRARICRAVLAGALDSWPTARDSSVQQPDNARGRYFIVHDQLCKLMSRHVLASWTCFFFSGSLCWPSCQASETTNLQPSNSAAIALRYKTVAFTASTSALTHALALFIQHQVHDSQRLGVSEALRRGLAWLRQVEDSVSEEADI</sequence>
<organism evidence="1">
    <name type="scientific">Hexamita inflata</name>
    <dbReference type="NCBI Taxonomy" id="28002"/>
    <lineage>
        <taxon>Eukaryota</taxon>
        <taxon>Metamonada</taxon>
        <taxon>Diplomonadida</taxon>
        <taxon>Hexamitidae</taxon>
        <taxon>Hexamitinae</taxon>
        <taxon>Hexamita</taxon>
    </lineage>
</organism>
<keyword evidence="3" id="KW-1185">Reference proteome</keyword>
<reference evidence="2 3" key="2">
    <citation type="submission" date="2024-07" db="EMBL/GenBank/DDBJ databases">
        <authorList>
            <person name="Akdeniz Z."/>
        </authorList>
    </citation>
    <scope>NUCLEOTIDE SEQUENCE [LARGE SCALE GENOMIC DNA]</scope>
</reference>
<comment type="caution">
    <text evidence="1">The sequence shown here is derived from an EMBL/GenBank/DDBJ whole genome shotgun (WGS) entry which is preliminary data.</text>
</comment>
<proteinExistence type="predicted"/>
<dbReference type="EMBL" id="CATOUU010000664">
    <property type="protein sequence ID" value="CAI9939495.1"/>
    <property type="molecule type" value="Genomic_DNA"/>
</dbReference>
<evidence type="ECO:0000313" key="1">
    <source>
        <dbReference type="EMBL" id="CAI9939495.1"/>
    </source>
</evidence>
<name>A0AA86PH71_9EUKA</name>
<dbReference type="Proteomes" id="UP001642409">
    <property type="component" value="Unassembled WGS sequence"/>
</dbReference>
<evidence type="ECO:0000313" key="3">
    <source>
        <dbReference type="Proteomes" id="UP001642409"/>
    </source>
</evidence>
<dbReference type="AlphaFoldDB" id="A0AA86PH71"/>
<protein>
    <submittedName>
        <fullName evidence="2">Hypothetical_protein</fullName>
    </submittedName>
</protein>
<evidence type="ECO:0000313" key="2">
    <source>
        <dbReference type="EMBL" id="CAL6011308.1"/>
    </source>
</evidence>
<dbReference type="EMBL" id="CAXDID020000063">
    <property type="protein sequence ID" value="CAL6011308.1"/>
    <property type="molecule type" value="Genomic_DNA"/>
</dbReference>
<accession>A0AA86PH71</accession>
<gene>
    <name evidence="2" type="ORF">HINF_LOCUS22686</name>
    <name evidence="1" type="ORF">HINF_LOCUS27140</name>
</gene>
<reference evidence="1" key="1">
    <citation type="submission" date="2023-06" db="EMBL/GenBank/DDBJ databases">
        <authorList>
            <person name="Kurt Z."/>
        </authorList>
    </citation>
    <scope>NUCLEOTIDE SEQUENCE</scope>
</reference>